<dbReference type="PANTHER" id="PTHR36194">
    <property type="entry name" value="S-LAYER-LIKE PROTEIN"/>
    <property type="match status" value="1"/>
</dbReference>
<evidence type="ECO:0000256" key="2">
    <source>
        <dbReference type="SAM" id="SignalP"/>
    </source>
</evidence>
<dbReference type="PANTHER" id="PTHR36194:SF1">
    <property type="entry name" value="S-LAYER-LIKE PROTEIN"/>
    <property type="match status" value="1"/>
</dbReference>
<keyword evidence="5" id="KW-1185">Reference proteome</keyword>
<proteinExistence type="predicted"/>
<feature type="chain" id="PRO_5046260026" evidence="2">
    <location>
        <begin position="28"/>
        <end position="302"/>
    </location>
</feature>
<reference evidence="4" key="1">
    <citation type="submission" date="2022-07" db="EMBL/GenBank/DDBJ databases">
        <title>Complete Genome Sequence of the Radioresistant Bacterium Deinococcus aetherius ST0316, Isolated from the Air Dust collected in Lower Stratosphere above Japan.</title>
        <authorList>
            <person name="Satoh K."/>
            <person name="Hagiwara K."/>
            <person name="Katsumata K."/>
            <person name="Kubo A."/>
            <person name="Yokobori S."/>
            <person name="Yamagishi A."/>
            <person name="Oono Y."/>
            <person name="Narumi I."/>
        </authorList>
    </citation>
    <scope>NUCLEOTIDE SEQUENCE</scope>
    <source>
        <strain evidence="4">ST0316</strain>
    </source>
</reference>
<feature type="signal peptide" evidence="2">
    <location>
        <begin position="1"/>
        <end position="27"/>
    </location>
</feature>
<organism evidence="4 5">
    <name type="scientific">Deinococcus aetherius</name>
    <dbReference type="NCBI Taxonomy" id="200252"/>
    <lineage>
        <taxon>Bacteria</taxon>
        <taxon>Thermotogati</taxon>
        <taxon>Deinococcota</taxon>
        <taxon>Deinococci</taxon>
        <taxon>Deinococcales</taxon>
        <taxon>Deinococcaceae</taxon>
        <taxon>Deinococcus</taxon>
    </lineage>
</organism>
<evidence type="ECO:0000256" key="1">
    <source>
        <dbReference type="SAM" id="MobiDB-lite"/>
    </source>
</evidence>
<protein>
    <submittedName>
        <fullName evidence="4">S-layer protein</fullName>
    </submittedName>
</protein>
<name>A0ABN6RH51_9DEIO</name>
<dbReference type="Pfam" id="PF14326">
    <property type="entry name" value="DUF4384"/>
    <property type="match status" value="1"/>
</dbReference>
<dbReference type="InterPro" id="IPR025493">
    <property type="entry name" value="DUF4384"/>
</dbReference>
<keyword evidence="2" id="KW-0732">Signal</keyword>
<dbReference type="EMBL" id="AP026560">
    <property type="protein sequence ID" value="BDP42090.1"/>
    <property type="molecule type" value="Genomic_DNA"/>
</dbReference>
<sequence length="302" mass="32827">MRPTPLRLTLGLLAPLLGLAGPGTAGAAPKISAQSIIVNPVPTSLSVRVWTDRTPGGNGGANYAPGDHIRLFTSVNQDAYVYLFNVDPGGNVDLILPNRYHSGGNFLKANTTKVFPDAGDPFTFDIATPYGLNKVLALASRTPLNLDQIASWGAGQNSFATVNVQGQDRLAQALSIVVTPVDQSGWVSDTASYNVVAQAAAQPVPVRPAPAPSVPPLRPAPTRPAPGSFDRDWQTSFERQARVDDVYAEYAARLRQQGYRQVEVRRNGNGRRLRGEFRRGPERVTLEVRQQRNRFEVKVTHR</sequence>
<dbReference type="RefSeq" id="WP_264774803.1">
    <property type="nucleotide sequence ID" value="NZ_AP026560.1"/>
</dbReference>
<feature type="region of interest" description="Disordered" evidence="1">
    <location>
        <begin position="205"/>
        <end position="231"/>
    </location>
</feature>
<gene>
    <name evidence="4" type="ORF">DAETH_20590</name>
</gene>
<feature type="compositionally biased region" description="Pro residues" evidence="1">
    <location>
        <begin position="205"/>
        <end position="224"/>
    </location>
</feature>
<evidence type="ECO:0000313" key="5">
    <source>
        <dbReference type="Proteomes" id="UP001064971"/>
    </source>
</evidence>
<accession>A0ABN6RH51</accession>
<evidence type="ECO:0000313" key="4">
    <source>
        <dbReference type="EMBL" id="BDP42090.1"/>
    </source>
</evidence>
<feature type="domain" description="DUF4384" evidence="3">
    <location>
        <begin position="63"/>
        <end position="143"/>
    </location>
</feature>
<evidence type="ECO:0000259" key="3">
    <source>
        <dbReference type="Pfam" id="PF14326"/>
    </source>
</evidence>
<dbReference type="Proteomes" id="UP001064971">
    <property type="component" value="Chromosome"/>
</dbReference>